<accession>A0A369C1F0</accession>
<reference evidence="7 8" key="1">
    <citation type="submission" date="2018-07" db="EMBL/GenBank/DDBJ databases">
        <title>Genomic Encyclopedia of Type Strains, Phase IV (KMG-IV): sequencing the most valuable type-strain genomes for metagenomic binning, comparative biology and taxonomic classification.</title>
        <authorList>
            <person name="Goeker M."/>
        </authorList>
    </citation>
    <scope>NUCLEOTIDE SEQUENCE [LARGE SCALE GENOMIC DNA]</scope>
    <source>
        <strain evidence="7 8">DSM 26407</strain>
    </source>
</reference>
<keyword evidence="8" id="KW-1185">Reference proteome</keyword>
<evidence type="ECO:0000256" key="2">
    <source>
        <dbReference type="ARBA" id="ARBA00022801"/>
    </source>
</evidence>
<dbReference type="Gene3D" id="3.40.50.300">
    <property type="entry name" value="P-loop containing nucleotide triphosphate hydrolases"/>
    <property type="match status" value="2"/>
</dbReference>
<dbReference type="GO" id="GO:0016787">
    <property type="term" value="F:hydrolase activity"/>
    <property type="evidence" value="ECO:0007669"/>
    <property type="project" value="UniProtKB-KW"/>
</dbReference>
<dbReference type="AlphaFoldDB" id="A0A369C1F0"/>
<evidence type="ECO:0000313" key="7">
    <source>
        <dbReference type="EMBL" id="RCX26497.1"/>
    </source>
</evidence>
<gene>
    <name evidence="7" type="ORF">DFQ59_10926</name>
</gene>
<feature type="domain" description="Helicase ATP-binding" evidence="5">
    <location>
        <begin position="146"/>
        <end position="312"/>
    </location>
</feature>
<dbReference type="PROSITE" id="PS51194">
    <property type="entry name" value="HELICASE_CTER"/>
    <property type="match status" value="1"/>
</dbReference>
<dbReference type="RefSeq" id="WP_147275269.1">
    <property type="nucleotide sequence ID" value="NZ_QPJY01000009.1"/>
</dbReference>
<evidence type="ECO:0000256" key="3">
    <source>
        <dbReference type="ARBA" id="ARBA00022806"/>
    </source>
</evidence>
<dbReference type="InterPro" id="IPR050474">
    <property type="entry name" value="Hel308_SKI2-like"/>
</dbReference>
<evidence type="ECO:0000259" key="6">
    <source>
        <dbReference type="PROSITE" id="PS51194"/>
    </source>
</evidence>
<keyword evidence="1" id="KW-0547">Nucleotide-binding</keyword>
<dbReference type="PANTHER" id="PTHR47961">
    <property type="entry name" value="DNA POLYMERASE THETA, PUTATIVE (AFU_ORTHOLOGUE AFUA_1G05260)-RELATED"/>
    <property type="match status" value="1"/>
</dbReference>
<dbReference type="InterPro" id="IPR011545">
    <property type="entry name" value="DEAD/DEAH_box_helicase_dom"/>
</dbReference>
<dbReference type="InterPro" id="IPR001650">
    <property type="entry name" value="Helicase_C-like"/>
</dbReference>
<comment type="caution">
    <text evidence="7">The sequence shown here is derived from an EMBL/GenBank/DDBJ whole genome shotgun (WGS) entry which is preliminary data.</text>
</comment>
<proteinExistence type="predicted"/>
<evidence type="ECO:0000256" key="4">
    <source>
        <dbReference type="ARBA" id="ARBA00022840"/>
    </source>
</evidence>
<dbReference type="SUPFAM" id="SSF52540">
    <property type="entry name" value="P-loop containing nucleoside triphosphate hydrolases"/>
    <property type="match status" value="1"/>
</dbReference>
<evidence type="ECO:0000259" key="5">
    <source>
        <dbReference type="PROSITE" id="PS51192"/>
    </source>
</evidence>
<name>A0A369C1F0_9GAMM</name>
<dbReference type="GO" id="GO:0003676">
    <property type="term" value="F:nucleic acid binding"/>
    <property type="evidence" value="ECO:0007669"/>
    <property type="project" value="InterPro"/>
</dbReference>
<dbReference type="Pfam" id="PF00270">
    <property type="entry name" value="DEAD"/>
    <property type="match status" value="1"/>
</dbReference>
<keyword evidence="3 7" id="KW-0347">Helicase</keyword>
<feature type="domain" description="Helicase C-terminal" evidence="6">
    <location>
        <begin position="372"/>
        <end position="575"/>
    </location>
</feature>
<dbReference type="Pfam" id="PF00271">
    <property type="entry name" value="Helicase_C"/>
    <property type="match status" value="1"/>
</dbReference>
<keyword evidence="2" id="KW-0378">Hydrolase</keyword>
<dbReference type="Proteomes" id="UP000252707">
    <property type="component" value="Unassembled WGS sequence"/>
</dbReference>
<evidence type="ECO:0000313" key="8">
    <source>
        <dbReference type="Proteomes" id="UP000252707"/>
    </source>
</evidence>
<dbReference type="InterPro" id="IPR014001">
    <property type="entry name" value="Helicase_ATP-bd"/>
</dbReference>
<dbReference type="GO" id="GO:0004386">
    <property type="term" value="F:helicase activity"/>
    <property type="evidence" value="ECO:0007669"/>
    <property type="project" value="UniProtKB-KW"/>
</dbReference>
<dbReference type="PROSITE" id="PS51192">
    <property type="entry name" value="HELICASE_ATP_BIND_1"/>
    <property type="match status" value="1"/>
</dbReference>
<keyword evidence="4" id="KW-0067">ATP-binding</keyword>
<dbReference type="OrthoDB" id="9815222at2"/>
<dbReference type="SMART" id="SM00490">
    <property type="entry name" value="HELICc"/>
    <property type="match status" value="1"/>
</dbReference>
<dbReference type="PANTHER" id="PTHR47961:SF6">
    <property type="entry name" value="DNA-DIRECTED DNA POLYMERASE"/>
    <property type="match status" value="1"/>
</dbReference>
<dbReference type="GO" id="GO:0005524">
    <property type="term" value="F:ATP binding"/>
    <property type="evidence" value="ECO:0007669"/>
    <property type="project" value="UniProtKB-KW"/>
</dbReference>
<dbReference type="InterPro" id="IPR027417">
    <property type="entry name" value="P-loop_NTPase"/>
</dbReference>
<dbReference type="SMART" id="SM00487">
    <property type="entry name" value="DEXDc"/>
    <property type="match status" value="1"/>
</dbReference>
<protein>
    <submittedName>
        <fullName evidence="7">Replicative superfamily II helicase</fullName>
    </submittedName>
</protein>
<evidence type="ECO:0000256" key="1">
    <source>
        <dbReference type="ARBA" id="ARBA00022741"/>
    </source>
</evidence>
<organism evidence="7 8">
    <name type="scientific">Thioalbus denitrificans</name>
    <dbReference type="NCBI Taxonomy" id="547122"/>
    <lineage>
        <taxon>Bacteria</taxon>
        <taxon>Pseudomonadati</taxon>
        <taxon>Pseudomonadota</taxon>
        <taxon>Gammaproteobacteria</taxon>
        <taxon>Chromatiales</taxon>
        <taxon>Ectothiorhodospiraceae</taxon>
        <taxon>Thioalbus</taxon>
    </lineage>
</organism>
<sequence>MSIKEIARELLRLEHWNYALQLGMIEGEIRQLDAALLKKAIYAIDELRWQDEAFSHRLATQLIAITWEHSSLEQKQALREYFIVTLSRLGIAPSTGMIDPEYAESGIYSPVSSFFTELQTITLQSPHEINIGQSRILLTQFQLDVLNAIKSHRLIGISAPTSAGKSFAIYLAITSHIAYSTASVIYIVPTLSLVSQVSRDIRAMLKSTGSKVLPVYTTYHPAAEQSIFVLTQERAMGAIEEDSLPEKGFLVVDEVQNLERVAQEDDHRSKVLFDLLKDLKDSGRLEKIVLSGPRLSNIGNVGFEIFGEPSDEQESQISPVVNITYAIEHHKDSYWLNQYVDTLESPNTLAITNKDVIAGYGQSLYTDKFLDYLTHLLNSLGPSSRNIIFSPTAPQARNTAYSLSEKRPSISSDPRAASLAEYLRRTVHPSYTLAGAIQKSVGYHTGRVPMHARAAIEEAFKSGVIKDLVCTTTLMQGVNLPATTVIVRNPNLFVRKGKMGAARLSPYEFANLRGRAGRLLKDFIGRTVVLDASSFAEEESQEDLFRDEYKDLYPGYYDAFEANRYEVIQELDSPTSASVGPHKYLVTYIRQTLLRMGSTGIHRLRDVGIYLSDQELAQTIKALEALTIPHNLALRHRYWDPFDLELLYLEVQRRGLDPLPSNSWESDIGKLLHRIVSFHAEHLKYYYDRSIGDSTDEKYIWAVCLSAEQWAREAPLREILDRRNFQDKVADKIDDQIQLLMTKVVYGLPTLLKPYADITSQGSALLASIEWGAFHPVTRLLIERGVARDTAIVTRLTLFGDLTGKEEGLDNLISSRFADKLNELGYWERKQIADAFLN</sequence>
<dbReference type="EMBL" id="QPJY01000009">
    <property type="protein sequence ID" value="RCX26497.1"/>
    <property type="molecule type" value="Genomic_DNA"/>
</dbReference>